<dbReference type="GO" id="GO:0030162">
    <property type="term" value="P:regulation of proteolysis"/>
    <property type="evidence" value="ECO:0007669"/>
    <property type="project" value="TreeGrafter"/>
</dbReference>
<dbReference type="OrthoDB" id="2506647at2759"/>
<evidence type="ECO:0000313" key="1">
    <source>
        <dbReference type="EMBL" id="RDL38445.1"/>
    </source>
</evidence>
<dbReference type="SUPFAM" id="SSF49777">
    <property type="entry name" value="PEBP-like"/>
    <property type="match status" value="1"/>
</dbReference>
<dbReference type="GO" id="GO:0046578">
    <property type="term" value="P:regulation of Ras protein signal transduction"/>
    <property type="evidence" value="ECO:0007669"/>
    <property type="project" value="TreeGrafter"/>
</dbReference>
<dbReference type="GeneID" id="43595634"/>
<dbReference type="RefSeq" id="XP_031871101.1">
    <property type="nucleotide sequence ID" value="XM_032011408.1"/>
</dbReference>
<dbReference type="InterPro" id="IPR035810">
    <property type="entry name" value="PEBP_euk"/>
</dbReference>
<sequence length="194" mass="22003">MNSQNQRLKKASIIDDVIDDFQPKCVIVPYYGRKGRPVSLGNKFKPSKTKHKPSLRIYCPDMRETLGLTLVLTDPDAPERDNSKLSEYCHWIGIVIGLSSSDELGQYFDLDAVVDHDWVENEVVEYQAPNPPPKTGYHRYVFVLLEGDTSNLTAPSDRKHWGMGKGGRGVREWAKQEGLAVIGANWFIEKNKKQ</sequence>
<dbReference type="CDD" id="cd00866">
    <property type="entry name" value="PEBP_euk"/>
    <property type="match status" value="1"/>
</dbReference>
<dbReference type="Pfam" id="PF01161">
    <property type="entry name" value="PBP"/>
    <property type="match status" value="1"/>
</dbReference>
<gene>
    <name evidence="1" type="ORF">BP5553_02785</name>
</gene>
<dbReference type="InterPro" id="IPR008914">
    <property type="entry name" value="PEBP"/>
</dbReference>
<dbReference type="STRING" id="2656787.A0A370TSD7"/>
<organism evidence="1 2">
    <name type="scientific">Venustampulla echinocandica</name>
    <dbReference type="NCBI Taxonomy" id="2656787"/>
    <lineage>
        <taxon>Eukaryota</taxon>
        <taxon>Fungi</taxon>
        <taxon>Dikarya</taxon>
        <taxon>Ascomycota</taxon>
        <taxon>Pezizomycotina</taxon>
        <taxon>Leotiomycetes</taxon>
        <taxon>Helotiales</taxon>
        <taxon>Pleuroascaceae</taxon>
        <taxon>Venustampulla</taxon>
    </lineage>
</organism>
<dbReference type="Proteomes" id="UP000254866">
    <property type="component" value="Unassembled WGS sequence"/>
</dbReference>
<dbReference type="Gene3D" id="3.90.280.10">
    <property type="entry name" value="PEBP-like"/>
    <property type="match status" value="1"/>
</dbReference>
<evidence type="ECO:0000313" key="2">
    <source>
        <dbReference type="Proteomes" id="UP000254866"/>
    </source>
</evidence>
<name>A0A370TSD7_9HELO</name>
<protein>
    <submittedName>
        <fullName evidence="1">PEBP-like protein</fullName>
    </submittedName>
</protein>
<reference evidence="1 2" key="1">
    <citation type="journal article" date="2018" name="IMA Fungus">
        <title>IMA Genome-F 9: Draft genome sequence of Annulohypoxylon stygium, Aspergillus mulundensis, Berkeleyomyces basicola (syn. Thielaviopsis basicola), Ceratocystis smalleyi, two Cercospora beticola strains, Coleophoma cylindrospora, Fusarium fracticaudum, Phialophora cf. hyalina, and Morchella septimelata.</title>
        <authorList>
            <person name="Wingfield B.D."/>
            <person name="Bills G.F."/>
            <person name="Dong Y."/>
            <person name="Huang W."/>
            <person name="Nel W.J."/>
            <person name="Swalarsk-Parry B.S."/>
            <person name="Vaghefi N."/>
            <person name="Wilken P.M."/>
            <person name="An Z."/>
            <person name="de Beer Z.W."/>
            <person name="De Vos L."/>
            <person name="Chen L."/>
            <person name="Duong T.A."/>
            <person name="Gao Y."/>
            <person name="Hammerbacher A."/>
            <person name="Kikkert J.R."/>
            <person name="Li Y."/>
            <person name="Li H."/>
            <person name="Li K."/>
            <person name="Li Q."/>
            <person name="Liu X."/>
            <person name="Ma X."/>
            <person name="Naidoo K."/>
            <person name="Pethybridge S.J."/>
            <person name="Sun J."/>
            <person name="Steenkamp E.T."/>
            <person name="van der Nest M.A."/>
            <person name="van Wyk S."/>
            <person name="Wingfield M.J."/>
            <person name="Xiong C."/>
            <person name="Yue Q."/>
            <person name="Zhang X."/>
        </authorList>
    </citation>
    <scope>NUCLEOTIDE SEQUENCE [LARGE SCALE GENOMIC DNA]</scope>
    <source>
        <strain evidence="1 2">BP 5553</strain>
    </source>
</reference>
<dbReference type="InterPro" id="IPR036610">
    <property type="entry name" value="PEBP-like_sf"/>
</dbReference>
<proteinExistence type="predicted"/>
<keyword evidence="2" id="KW-1185">Reference proteome</keyword>
<accession>A0A370TSD7</accession>
<comment type="caution">
    <text evidence="1">The sequence shown here is derived from an EMBL/GenBank/DDBJ whole genome shotgun (WGS) entry which is preliminary data.</text>
</comment>
<dbReference type="GO" id="GO:0030414">
    <property type="term" value="F:peptidase inhibitor activity"/>
    <property type="evidence" value="ECO:0007669"/>
    <property type="project" value="TreeGrafter"/>
</dbReference>
<dbReference type="EMBL" id="NPIC01000002">
    <property type="protein sequence ID" value="RDL38445.1"/>
    <property type="molecule type" value="Genomic_DNA"/>
</dbReference>
<dbReference type="PANTHER" id="PTHR11362">
    <property type="entry name" value="PHOSPHATIDYLETHANOLAMINE-BINDING PROTEIN"/>
    <property type="match status" value="1"/>
</dbReference>
<dbReference type="PANTHER" id="PTHR11362:SF148">
    <property type="entry name" value="CARBOXYPEPTIDASE Y INHIBITOR"/>
    <property type="match status" value="1"/>
</dbReference>
<dbReference type="GO" id="GO:0005543">
    <property type="term" value="F:phospholipid binding"/>
    <property type="evidence" value="ECO:0007669"/>
    <property type="project" value="TreeGrafter"/>
</dbReference>
<dbReference type="AlphaFoldDB" id="A0A370TSD7"/>